<sequence>MNTSSSSGGGTTTHAAIAWASNFRGPLPVTGESSRPQWEFFDSAPGGLSVTFSAAGTPYVYGKQCISVTAATPLRSSPPRRSPWSRTTSAGGRWCYSCKSVDSPYCSTGVQ</sequence>
<name>A0ABT5C0A7_9BACT</name>
<accession>A0ABT5C0A7</accession>
<comment type="caution">
    <text evidence="1">The sequence shown here is derived from an EMBL/GenBank/DDBJ whole genome shotgun (WGS) entry which is preliminary data.</text>
</comment>
<keyword evidence="2" id="KW-1185">Reference proteome</keyword>
<dbReference type="Proteomes" id="UP001217485">
    <property type="component" value="Unassembled WGS sequence"/>
</dbReference>
<evidence type="ECO:0000313" key="1">
    <source>
        <dbReference type="EMBL" id="MDC0679398.1"/>
    </source>
</evidence>
<reference evidence="1 2" key="1">
    <citation type="submission" date="2023-01" db="EMBL/GenBank/DDBJ databases">
        <title>Minimal conservation of predation-associated metabolite biosynthetic gene clusters underscores biosynthetic potential of Myxococcota including descriptions for ten novel species: Archangium lansinium sp. nov., Myxococcus landrumus sp. nov., Nannocystis bai.</title>
        <authorList>
            <person name="Ahearne A."/>
            <person name="Stevens C."/>
            <person name="Dowd S."/>
        </authorList>
    </citation>
    <scope>NUCLEOTIDE SEQUENCE [LARGE SCALE GENOMIC DNA]</scope>
    <source>
        <strain evidence="1 2">WIWO2</strain>
    </source>
</reference>
<gene>
    <name evidence="1" type="ORF">POL72_16760</name>
</gene>
<proteinExistence type="predicted"/>
<evidence type="ECO:0000313" key="2">
    <source>
        <dbReference type="Proteomes" id="UP001217485"/>
    </source>
</evidence>
<organism evidence="1 2">
    <name type="scientific">Sorangium atrum</name>
    <dbReference type="NCBI Taxonomy" id="2995308"/>
    <lineage>
        <taxon>Bacteria</taxon>
        <taxon>Pseudomonadati</taxon>
        <taxon>Myxococcota</taxon>
        <taxon>Polyangia</taxon>
        <taxon>Polyangiales</taxon>
        <taxon>Polyangiaceae</taxon>
        <taxon>Sorangium</taxon>
    </lineage>
</organism>
<dbReference type="EMBL" id="JAQNDK010000002">
    <property type="protein sequence ID" value="MDC0679398.1"/>
    <property type="molecule type" value="Genomic_DNA"/>
</dbReference>
<protein>
    <submittedName>
        <fullName evidence="1">Uncharacterized protein</fullName>
    </submittedName>
</protein>
<dbReference type="RefSeq" id="WP_272096374.1">
    <property type="nucleotide sequence ID" value="NZ_JAQNDK010000002.1"/>
</dbReference>